<dbReference type="Proteomes" id="UP000314294">
    <property type="component" value="Unassembled WGS sequence"/>
</dbReference>
<comment type="caution">
    <text evidence="1">The sequence shown here is derived from an EMBL/GenBank/DDBJ whole genome shotgun (WGS) entry which is preliminary data.</text>
</comment>
<sequence>MQRCGKMMYTDSGFSRLAWDRLMGALIDPGNREACGRILMVTTSSIPACSSSCSCTAETPFGVPVRMRSPSSRVMNSLM</sequence>
<accession>A0A4Z2HJR2</accession>
<reference evidence="1 2" key="1">
    <citation type="submission" date="2019-03" db="EMBL/GenBank/DDBJ databases">
        <title>First draft genome of Liparis tanakae, snailfish: a comprehensive survey of snailfish specific genes.</title>
        <authorList>
            <person name="Kim W."/>
            <person name="Song I."/>
            <person name="Jeong J.-H."/>
            <person name="Kim D."/>
            <person name="Kim S."/>
            <person name="Ryu S."/>
            <person name="Song J.Y."/>
            <person name="Lee S.K."/>
        </authorList>
    </citation>
    <scope>NUCLEOTIDE SEQUENCE [LARGE SCALE GENOMIC DNA]</scope>
    <source>
        <tissue evidence="1">Muscle</tissue>
    </source>
</reference>
<dbReference type="EMBL" id="SRLO01000224">
    <property type="protein sequence ID" value="TNN66139.1"/>
    <property type="molecule type" value="Genomic_DNA"/>
</dbReference>
<keyword evidence="2" id="KW-1185">Reference proteome</keyword>
<name>A0A4Z2HJR2_9TELE</name>
<gene>
    <name evidence="1" type="ORF">EYF80_023617</name>
</gene>
<evidence type="ECO:0000313" key="2">
    <source>
        <dbReference type="Proteomes" id="UP000314294"/>
    </source>
</evidence>
<proteinExistence type="predicted"/>
<dbReference type="AlphaFoldDB" id="A0A4Z2HJR2"/>
<organism evidence="1 2">
    <name type="scientific">Liparis tanakae</name>
    <name type="common">Tanaka's snailfish</name>
    <dbReference type="NCBI Taxonomy" id="230148"/>
    <lineage>
        <taxon>Eukaryota</taxon>
        <taxon>Metazoa</taxon>
        <taxon>Chordata</taxon>
        <taxon>Craniata</taxon>
        <taxon>Vertebrata</taxon>
        <taxon>Euteleostomi</taxon>
        <taxon>Actinopterygii</taxon>
        <taxon>Neopterygii</taxon>
        <taxon>Teleostei</taxon>
        <taxon>Neoteleostei</taxon>
        <taxon>Acanthomorphata</taxon>
        <taxon>Eupercaria</taxon>
        <taxon>Perciformes</taxon>
        <taxon>Cottioidei</taxon>
        <taxon>Cottales</taxon>
        <taxon>Liparidae</taxon>
        <taxon>Liparis</taxon>
    </lineage>
</organism>
<evidence type="ECO:0000313" key="1">
    <source>
        <dbReference type="EMBL" id="TNN66139.1"/>
    </source>
</evidence>
<protein>
    <submittedName>
        <fullName evidence="1">Uncharacterized protein</fullName>
    </submittedName>
</protein>